<feature type="compositionally biased region" description="Basic residues" evidence="1">
    <location>
        <begin position="69"/>
        <end position="79"/>
    </location>
</feature>
<evidence type="ECO:0000256" key="1">
    <source>
        <dbReference type="SAM" id="MobiDB-lite"/>
    </source>
</evidence>
<feature type="compositionally biased region" description="Basic and acidic residues" evidence="1">
    <location>
        <begin position="58"/>
        <end position="68"/>
    </location>
</feature>
<comment type="caution">
    <text evidence="2">The sequence shown here is derived from an EMBL/GenBank/DDBJ whole genome shotgun (WGS) entry which is preliminary data.</text>
</comment>
<accession>A0AAV7A8X8</accession>
<protein>
    <submittedName>
        <fullName evidence="2">Uncharacterized protein</fullName>
    </submittedName>
</protein>
<keyword evidence="3" id="KW-1185">Reference proteome</keyword>
<dbReference type="Proteomes" id="UP000824782">
    <property type="component" value="Unassembled WGS sequence"/>
</dbReference>
<evidence type="ECO:0000313" key="3">
    <source>
        <dbReference type="Proteomes" id="UP000824782"/>
    </source>
</evidence>
<reference evidence="2" key="1">
    <citation type="thesis" date="2020" institute="ProQuest LLC" country="789 East Eisenhower Parkway, Ann Arbor, MI, USA">
        <title>Comparative Genomics and Chromosome Evolution.</title>
        <authorList>
            <person name="Mudd A.B."/>
        </authorList>
    </citation>
    <scope>NUCLEOTIDE SEQUENCE</scope>
    <source>
        <strain evidence="2">237g6f4</strain>
        <tissue evidence="2">Blood</tissue>
    </source>
</reference>
<proteinExistence type="predicted"/>
<sequence length="79" mass="9192">MDKRKTKSPPKPLSSSPRGRAGRVHQQWLQLSHPVTSATQEESLRDLHKHLYIHRQDDSCKTNMEKTRRPVRMKPSVHG</sequence>
<dbReference type="AlphaFoldDB" id="A0AAV7A8X8"/>
<organism evidence="2 3">
    <name type="scientific">Engystomops pustulosus</name>
    <name type="common">Tungara frog</name>
    <name type="synonym">Physalaemus pustulosus</name>
    <dbReference type="NCBI Taxonomy" id="76066"/>
    <lineage>
        <taxon>Eukaryota</taxon>
        <taxon>Metazoa</taxon>
        <taxon>Chordata</taxon>
        <taxon>Craniata</taxon>
        <taxon>Vertebrata</taxon>
        <taxon>Euteleostomi</taxon>
        <taxon>Amphibia</taxon>
        <taxon>Batrachia</taxon>
        <taxon>Anura</taxon>
        <taxon>Neobatrachia</taxon>
        <taxon>Hyloidea</taxon>
        <taxon>Leptodactylidae</taxon>
        <taxon>Leiuperinae</taxon>
        <taxon>Engystomops</taxon>
    </lineage>
</organism>
<feature type="region of interest" description="Disordered" evidence="1">
    <location>
        <begin position="58"/>
        <end position="79"/>
    </location>
</feature>
<dbReference type="EMBL" id="WNYA01000009">
    <property type="protein sequence ID" value="KAG8555471.1"/>
    <property type="molecule type" value="Genomic_DNA"/>
</dbReference>
<feature type="region of interest" description="Disordered" evidence="1">
    <location>
        <begin position="1"/>
        <end position="26"/>
    </location>
</feature>
<evidence type="ECO:0000313" key="2">
    <source>
        <dbReference type="EMBL" id="KAG8555471.1"/>
    </source>
</evidence>
<name>A0AAV7A8X8_ENGPU</name>
<gene>
    <name evidence="2" type="ORF">GDO81_017712</name>
</gene>